<dbReference type="InterPro" id="IPR025421">
    <property type="entry name" value="DUF4148"/>
</dbReference>
<dbReference type="EMBL" id="BMED01000006">
    <property type="protein sequence ID" value="GGC94507.1"/>
    <property type="molecule type" value="Genomic_DNA"/>
</dbReference>
<evidence type="ECO:0000313" key="2">
    <source>
        <dbReference type="EMBL" id="GGC94507.1"/>
    </source>
</evidence>
<sequence>MNAKQLFVAATLIAAGTSAFAADTGKTRAEVQAELAQARATPGYIVGGSEYIAFTNTRSASTKTRAEVQAELAQARSEGVLNVRDAEYPVPAAVQTARSRADVKAEAVQAARSQSANTEYDIGG</sequence>
<name>A0A916XQ75_9BURK</name>
<feature type="signal peptide" evidence="1">
    <location>
        <begin position="1"/>
        <end position="21"/>
    </location>
</feature>
<evidence type="ECO:0000256" key="1">
    <source>
        <dbReference type="SAM" id="SignalP"/>
    </source>
</evidence>
<proteinExistence type="predicted"/>
<gene>
    <name evidence="2" type="ORF">GCM10011396_47310</name>
</gene>
<dbReference type="Pfam" id="PF13663">
    <property type="entry name" value="DUF4148"/>
    <property type="match status" value="2"/>
</dbReference>
<organism evidence="2 3">
    <name type="scientific">Undibacterium terreum</name>
    <dbReference type="NCBI Taxonomy" id="1224302"/>
    <lineage>
        <taxon>Bacteria</taxon>
        <taxon>Pseudomonadati</taxon>
        <taxon>Pseudomonadota</taxon>
        <taxon>Betaproteobacteria</taxon>
        <taxon>Burkholderiales</taxon>
        <taxon>Oxalobacteraceae</taxon>
        <taxon>Undibacterium</taxon>
    </lineage>
</organism>
<evidence type="ECO:0000313" key="3">
    <source>
        <dbReference type="Proteomes" id="UP000637423"/>
    </source>
</evidence>
<reference evidence="2" key="2">
    <citation type="submission" date="2020-09" db="EMBL/GenBank/DDBJ databases">
        <authorList>
            <person name="Sun Q."/>
            <person name="Zhou Y."/>
        </authorList>
    </citation>
    <scope>NUCLEOTIDE SEQUENCE</scope>
    <source>
        <strain evidence="2">CGMCC 1.10998</strain>
    </source>
</reference>
<feature type="chain" id="PRO_5037732328" description="DUF4148 domain-containing protein" evidence="1">
    <location>
        <begin position="22"/>
        <end position="124"/>
    </location>
</feature>
<accession>A0A916XQ75</accession>
<keyword evidence="3" id="KW-1185">Reference proteome</keyword>
<dbReference type="Proteomes" id="UP000637423">
    <property type="component" value="Unassembled WGS sequence"/>
</dbReference>
<dbReference type="RefSeq" id="WP_188568616.1">
    <property type="nucleotide sequence ID" value="NZ_BMED01000006.1"/>
</dbReference>
<dbReference type="AlphaFoldDB" id="A0A916XQ75"/>
<reference evidence="2" key="1">
    <citation type="journal article" date="2014" name="Int. J. Syst. Evol. Microbiol.">
        <title>Complete genome sequence of Corynebacterium casei LMG S-19264T (=DSM 44701T), isolated from a smear-ripened cheese.</title>
        <authorList>
            <consortium name="US DOE Joint Genome Institute (JGI-PGF)"/>
            <person name="Walter F."/>
            <person name="Albersmeier A."/>
            <person name="Kalinowski J."/>
            <person name="Ruckert C."/>
        </authorList>
    </citation>
    <scope>NUCLEOTIDE SEQUENCE</scope>
    <source>
        <strain evidence="2">CGMCC 1.10998</strain>
    </source>
</reference>
<comment type="caution">
    <text evidence="2">The sequence shown here is derived from an EMBL/GenBank/DDBJ whole genome shotgun (WGS) entry which is preliminary data.</text>
</comment>
<protein>
    <recommendedName>
        <fullName evidence="4">DUF4148 domain-containing protein</fullName>
    </recommendedName>
</protein>
<keyword evidence="1" id="KW-0732">Signal</keyword>
<evidence type="ECO:0008006" key="4">
    <source>
        <dbReference type="Google" id="ProtNLM"/>
    </source>
</evidence>